<dbReference type="InterPro" id="IPR052529">
    <property type="entry name" value="Bact_Transport_Assoc"/>
</dbReference>
<gene>
    <name evidence="2" type="ORF">NI17_002720</name>
</gene>
<dbReference type="KEGG" id="thao:NI17_002720"/>
<organism evidence="2 3">
    <name type="scientific">Thermobifida halotolerans</name>
    <dbReference type="NCBI Taxonomy" id="483545"/>
    <lineage>
        <taxon>Bacteria</taxon>
        <taxon>Bacillati</taxon>
        <taxon>Actinomycetota</taxon>
        <taxon>Actinomycetes</taxon>
        <taxon>Streptosporangiales</taxon>
        <taxon>Nocardiopsidaceae</taxon>
        <taxon>Thermobifida</taxon>
    </lineage>
</organism>
<proteinExistence type="predicted"/>
<feature type="domain" description="DUF418" evidence="1">
    <location>
        <begin position="241"/>
        <end position="394"/>
    </location>
</feature>
<dbReference type="OrthoDB" id="9807744at2"/>
<accession>A0A399G585</accession>
<dbReference type="Pfam" id="PF04235">
    <property type="entry name" value="DUF418"/>
    <property type="match status" value="1"/>
</dbReference>
<reference evidence="2" key="1">
    <citation type="submission" date="2020-10" db="EMBL/GenBank/DDBJ databases">
        <title>De novo genome project of the cellulose decomposer Thermobifida halotolerans type strain.</title>
        <authorList>
            <person name="Nagy I."/>
            <person name="Horvath B."/>
            <person name="Kukolya J."/>
            <person name="Nagy I."/>
            <person name="Orsini M."/>
        </authorList>
    </citation>
    <scope>NUCLEOTIDE SEQUENCE</scope>
    <source>
        <strain evidence="2">DSM 44931</strain>
    </source>
</reference>
<evidence type="ECO:0000259" key="1">
    <source>
        <dbReference type="Pfam" id="PF04235"/>
    </source>
</evidence>
<protein>
    <submittedName>
        <fullName evidence="2">DUF418 domain-containing protein</fullName>
    </submittedName>
</protein>
<dbReference type="PANTHER" id="PTHR30590">
    <property type="entry name" value="INNER MEMBRANE PROTEIN"/>
    <property type="match status" value="1"/>
</dbReference>
<dbReference type="PANTHER" id="PTHR30590:SF2">
    <property type="entry name" value="INNER MEMBRANE PROTEIN"/>
    <property type="match status" value="1"/>
</dbReference>
<sequence>MDTAEPAPAAGTRHVPPAARIPLLDVLRGTAILGTLATNVWLFASPLGETAPLVDAEALVDVSAVSSVDGAVEAVFRFLANGKFLALLSVLFGAGLALQYRSAERRGRRWPGTYTGRALFLLVEGAVHFTLVFAWDVLMGYAVTGLVVAWLLTRSRGVRSAVLWSAAVLHVLLMSLLTWALATAPQEESGPRDVADLTALYADGSYPEQVLFRMDNALVLRIEPVVAFALLVALFLVGVRLMRAGAFDPGASGRRMRVRMARWGLGVGLPLNLATSLGGADLFLLDRYVAAPVVAVGYIGLVGLLVDRLPGSGVVTKAVSALGRTAMTGYVAQNVLCSLLCYGFGLGLASRMSGSGPWWVLGLWAGVSLFLLVSASLWLRRFRYGPLEWLQKSVLSLTGGAGRR</sequence>
<dbReference type="AlphaFoldDB" id="A0A399G585"/>
<evidence type="ECO:0000313" key="3">
    <source>
        <dbReference type="Proteomes" id="UP000265719"/>
    </source>
</evidence>
<dbReference type="InterPro" id="IPR007349">
    <property type="entry name" value="DUF418"/>
</dbReference>
<dbReference type="EMBL" id="CP063196">
    <property type="protein sequence ID" value="UOE20179.1"/>
    <property type="molecule type" value="Genomic_DNA"/>
</dbReference>
<dbReference type="RefSeq" id="WP_068689693.1">
    <property type="nucleotide sequence ID" value="NZ_CP063196.1"/>
</dbReference>
<name>A0A399G585_9ACTN</name>
<keyword evidence="3" id="KW-1185">Reference proteome</keyword>
<evidence type="ECO:0000313" key="2">
    <source>
        <dbReference type="EMBL" id="UOE20179.1"/>
    </source>
</evidence>
<dbReference type="Proteomes" id="UP000265719">
    <property type="component" value="Chromosome"/>
</dbReference>